<dbReference type="InterPro" id="IPR008972">
    <property type="entry name" value="Cupredoxin"/>
</dbReference>
<dbReference type="GO" id="GO:0046872">
    <property type="term" value="F:metal ion binding"/>
    <property type="evidence" value="ECO:0007669"/>
    <property type="project" value="UniProtKB-KW"/>
</dbReference>
<dbReference type="InterPro" id="IPR006311">
    <property type="entry name" value="TAT_signal"/>
</dbReference>
<dbReference type="InterPro" id="IPR000923">
    <property type="entry name" value="BlueCu_1"/>
</dbReference>
<name>A0ABD5Z511_9EURY</name>
<reference evidence="4 5" key="1">
    <citation type="journal article" date="2019" name="Int. J. Syst. Evol. Microbiol.">
        <title>The Global Catalogue of Microorganisms (GCM) 10K type strain sequencing project: providing services to taxonomists for standard genome sequencing and annotation.</title>
        <authorList>
            <consortium name="The Broad Institute Genomics Platform"/>
            <consortium name="The Broad Institute Genome Sequencing Center for Infectious Disease"/>
            <person name="Wu L."/>
            <person name="Ma J."/>
        </authorList>
    </citation>
    <scope>NUCLEOTIDE SEQUENCE [LARGE SCALE GENOMIC DNA]</scope>
    <source>
        <strain evidence="4 5">XZGYJ-43</strain>
    </source>
</reference>
<sequence length="157" mass="16774">MSRDRRSFLRTSALVATGGVATLAGCSSDATDSPPTLPSEPDYGGWFDGVENDEGTRDYTGQGEVTVEVGVPAGDGTDFAFGPPAIAVSPVTTVRWEWTGEGGSHDVVAADGSFRSPWHHEAGATFSHQFEETGLVRYYCEAHRELGMRGAVYVTRQ</sequence>
<gene>
    <name evidence="4" type="ORF">ACFQJ9_12500</name>
</gene>
<protein>
    <submittedName>
        <fullName evidence="4">Halocyanin domain-containing protein</fullName>
    </submittedName>
</protein>
<keyword evidence="1" id="KW-0479">Metal-binding</keyword>
<proteinExistence type="predicted"/>
<dbReference type="AlphaFoldDB" id="A0ABD5Z511"/>
<evidence type="ECO:0000313" key="5">
    <source>
        <dbReference type="Proteomes" id="UP001596447"/>
    </source>
</evidence>
<dbReference type="CDD" id="cd04220">
    <property type="entry name" value="Halocyanin"/>
    <property type="match status" value="1"/>
</dbReference>
<dbReference type="Pfam" id="PF00127">
    <property type="entry name" value="Copper-bind"/>
    <property type="match status" value="1"/>
</dbReference>
<keyword evidence="5" id="KW-1185">Reference proteome</keyword>
<keyword evidence="2" id="KW-0186">Copper</keyword>
<dbReference type="RefSeq" id="WP_279527008.1">
    <property type="nucleotide sequence ID" value="NZ_CP122312.1"/>
</dbReference>
<feature type="domain" description="Blue (type 1) copper" evidence="3">
    <location>
        <begin position="74"/>
        <end position="154"/>
    </location>
</feature>
<evidence type="ECO:0000256" key="2">
    <source>
        <dbReference type="ARBA" id="ARBA00023008"/>
    </source>
</evidence>
<dbReference type="SUPFAM" id="SSF49503">
    <property type="entry name" value="Cupredoxins"/>
    <property type="match status" value="1"/>
</dbReference>
<dbReference type="EMBL" id="JBHTAR010000011">
    <property type="protein sequence ID" value="MFC7200220.1"/>
    <property type="molecule type" value="Genomic_DNA"/>
</dbReference>
<accession>A0ABD5Z511</accession>
<evidence type="ECO:0000313" key="4">
    <source>
        <dbReference type="EMBL" id="MFC7200220.1"/>
    </source>
</evidence>
<dbReference type="PROSITE" id="PS51257">
    <property type="entry name" value="PROKAR_LIPOPROTEIN"/>
    <property type="match status" value="1"/>
</dbReference>
<evidence type="ECO:0000259" key="3">
    <source>
        <dbReference type="Pfam" id="PF00127"/>
    </source>
</evidence>
<organism evidence="4 5">
    <name type="scientific">Halospeciosus flavus</name>
    <dbReference type="NCBI Taxonomy" id="3032283"/>
    <lineage>
        <taxon>Archaea</taxon>
        <taxon>Methanobacteriati</taxon>
        <taxon>Methanobacteriota</taxon>
        <taxon>Stenosarchaea group</taxon>
        <taxon>Halobacteria</taxon>
        <taxon>Halobacteriales</taxon>
        <taxon>Halobacteriaceae</taxon>
        <taxon>Halospeciosus</taxon>
    </lineage>
</organism>
<comment type="caution">
    <text evidence="4">The sequence shown here is derived from an EMBL/GenBank/DDBJ whole genome shotgun (WGS) entry which is preliminary data.</text>
</comment>
<dbReference type="InterPro" id="IPR017533">
    <property type="entry name" value="Halocyanin"/>
</dbReference>
<dbReference type="Proteomes" id="UP001596447">
    <property type="component" value="Unassembled WGS sequence"/>
</dbReference>
<dbReference type="NCBIfam" id="TIGR03102">
    <property type="entry name" value="halo_cynanin"/>
    <property type="match status" value="1"/>
</dbReference>
<dbReference type="Gene3D" id="2.60.40.420">
    <property type="entry name" value="Cupredoxins - blue copper proteins"/>
    <property type="match status" value="1"/>
</dbReference>
<dbReference type="PROSITE" id="PS51318">
    <property type="entry name" value="TAT"/>
    <property type="match status" value="1"/>
</dbReference>
<evidence type="ECO:0000256" key="1">
    <source>
        <dbReference type="ARBA" id="ARBA00022723"/>
    </source>
</evidence>